<dbReference type="AlphaFoldDB" id="A0A0P6G2E7"/>
<protein>
    <submittedName>
        <fullName evidence="1">Uncharacterized protein</fullName>
    </submittedName>
</protein>
<accession>A0A0P6G2E7</accession>
<reference evidence="1" key="1">
    <citation type="submission" date="2015-10" db="EMBL/GenBank/DDBJ databases">
        <title>EvidentialGene: Evidence-directed Construction of Complete mRNA Transcriptomes without Genomes.</title>
        <authorList>
            <person name="Gilbert D.G."/>
        </authorList>
    </citation>
    <scope>NUCLEOTIDE SEQUENCE</scope>
</reference>
<dbReference type="EMBL" id="GDIQ01039486">
    <property type="protein sequence ID" value="JAN55251.1"/>
    <property type="molecule type" value="Transcribed_RNA"/>
</dbReference>
<dbReference type="OrthoDB" id="6335900at2759"/>
<evidence type="ECO:0000313" key="1">
    <source>
        <dbReference type="EMBL" id="JAN55251.1"/>
    </source>
</evidence>
<organism evidence="1">
    <name type="scientific">Daphnia magna</name>
    <dbReference type="NCBI Taxonomy" id="35525"/>
    <lineage>
        <taxon>Eukaryota</taxon>
        <taxon>Metazoa</taxon>
        <taxon>Ecdysozoa</taxon>
        <taxon>Arthropoda</taxon>
        <taxon>Crustacea</taxon>
        <taxon>Branchiopoda</taxon>
        <taxon>Diplostraca</taxon>
        <taxon>Cladocera</taxon>
        <taxon>Anomopoda</taxon>
        <taxon>Daphniidae</taxon>
        <taxon>Daphnia</taxon>
    </lineage>
</organism>
<name>A0A0P6G2E7_9CRUS</name>
<proteinExistence type="predicted"/>
<sequence length="236" mass="26204">MPDVRLVVIAVLFLVGSEASNNQDFRTILFGHGHVGYRVMETVEPIRNKRDTTTANTTENNIFECYQFTWPGVTENNTVPDCARIRKFVPCFTPFVFTNDTSSPEPDPAIVKDYCDTRGCKVTCPKTSANSCIRYTYYSGEAVTQRILLSCKYFNVFLFSSQFEAGRAVNVTYFCGAVQDKTNDIPLKNGGFTDTLSGGLILGVKYCQGDLCNAASSVHVSLSFLFTLIAFLVFLC</sequence>